<accession>A0A2R3QU65</accession>
<gene>
    <name evidence="2" type="ORF">C7A17_21700</name>
</gene>
<dbReference type="AlphaFoldDB" id="A0A2R3QU65"/>
<keyword evidence="1" id="KW-0732">Signal</keyword>
<protein>
    <submittedName>
        <fullName evidence="2">Uncharacterized protein</fullName>
    </submittedName>
</protein>
<dbReference type="OrthoDB" id="6883541at2"/>
<sequence length="131" mass="13679">MRHLALIALGLCCMNLQASDGLSAAIEPAPADPVADAPARLIFSRDNNAPNACDVELYVNQQVVAKLGPGEHTSLDLPSGELSVAVAMSPDGYCGGRGPDVAQSVILRPGETRQFAITVEPEQVFLAPVLD</sequence>
<organism evidence="2 3">
    <name type="scientific">Ectopseudomonas mendocina</name>
    <name type="common">Pseudomonas mendocina</name>
    <dbReference type="NCBI Taxonomy" id="300"/>
    <lineage>
        <taxon>Bacteria</taxon>
        <taxon>Pseudomonadati</taxon>
        <taxon>Pseudomonadota</taxon>
        <taxon>Gammaproteobacteria</taxon>
        <taxon>Pseudomonadales</taxon>
        <taxon>Pseudomonadaceae</taxon>
        <taxon>Ectopseudomonas</taxon>
    </lineage>
</organism>
<reference evidence="2 3" key="1">
    <citation type="submission" date="2018-03" db="EMBL/GenBank/DDBJ databases">
        <title>Complete genome sequence and methylome analysis of Pseudomonas mendocina NEB 698.</title>
        <authorList>
            <person name="Morgan R.D."/>
        </authorList>
    </citation>
    <scope>NUCLEOTIDE SEQUENCE [LARGE SCALE GENOMIC DNA]</scope>
    <source>
        <strain evidence="2 3">NEB698</strain>
    </source>
</reference>
<evidence type="ECO:0000313" key="2">
    <source>
        <dbReference type="EMBL" id="AVO55260.1"/>
    </source>
</evidence>
<dbReference type="Proteomes" id="UP000238327">
    <property type="component" value="Chromosome"/>
</dbReference>
<name>A0A2R3QU65_ECTME</name>
<feature type="chain" id="PRO_5015335773" evidence="1">
    <location>
        <begin position="19"/>
        <end position="131"/>
    </location>
</feature>
<evidence type="ECO:0000313" key="3">
    <source>
        <dbReference type="Proteomes" id="UP000238327"/>
    </source>
</evidence>
<dbReference type="EMBL" id="CP027657">
    <property type="protein sequence ID" value="AVO55260.1"/>
    <property type="molecule type" value="Genomic_DNA"/>
</dbReference>
<evidence type="ECO:0000256" key="1">
    <source>
        <dbReference type="SAM" id="SignalP"/>
    </source>
</evidence>
<proteinExistence type="predicted"/>
<dbReference type="RefSeq" id="WP_106740374.1">
    <property type="nucleotide sequence ID" value="NZ_CP027657.1"/>
</dbReference>
<feature type="signal peptide" evidence="1">
    <location>
        <begin position="1"/>
        <end position="18"/>
    </location>
</feature>